<dbReference type="EMBL" id="CAFBNF010000343">
    <property type="protein sequence ID" value="CAB4963563.1"/>
    <property type="molecule type" value="Genomic_DNA"/>
</dbReference>
<dbReference type="AlphaFoldDB" id="A0A6J7L9E5"/>
<evidence type="ECO:0000313" key="1">
    <source>
        <dbReference type="EMBL" id="CAB4963563.1"/>
    </source>
</evidence>
<sequence length="43" mass="4570">MLYTTSSVVIGEPSQKVTSSRRSYTQVSGSGLLKALARLGLKV</sequence>
<accession>A0A6J7L9E5</accession>
<dbReference type="EMBL" id="CAFBOZ010000088">
    <property type="protein sequence ID" value="CAB5002557.1"/>
    <property type="molecule type" value="Genomic_DNA"/>
</dbReference>
<name>A0A6J7L9E5_9ZZZZ</name>
<evidence type="ECO:0000313" key="2">
    <source>
        <dbReference type="EMBL" id="CAB5002557.1"/>
    </source>
</evidence>
<gene>
    <name evidence="1" type="ORF">UFOPK3773_02166</name>
    <name evidence="2" type="ORF">UFOPK3992_00738</name>
</gene>
<protein>
    <submittedName>
        <fullName evidence="1">Unannotated protein</fullName>
    </submittedName>
</protein>
<organism evidence="1">
    <name type="scientific">freshwater metagenome</name>
    <dbReference type="NCBI Taxonomy" id="449393"/>
    <lineage>
        <taxon>unclassified sequences</taxon>
        <taxon>metagenomes</taxon>
        <taxon>ecological metagenomes</taxon>
    </lineage>
</organism>
<reference evidence="1" key="1">
    <citation type="submission" date="2020-05" db="EMBL/GenBank/DDBJ databases">
        <authorList>
            <person name="Chiriac C."/>
            <person name="Salcher M."/>
            <person name="Ghai R."/>
            <person name="Kavagutti S V."/>
        </authorList>
    </citation>
    <scope>NUCLEOTIDE SEQUENCE</scope>
</reference>
<proteinExistence type="predicted"/>